<evidence type="ECO:0000313" key="2">
    <source>
        <dbReference type="Proteomes" id="UP000215335"/>
    </source>
</evidence>
<sequence length="183" mass="21329">MKARSLLGLSVREGRQEKYREYLKLNNMTMRFKVRRKTLPMVFDDKMTTHSFLSLETTGMFQDGRIRLRCFAEITPVYKASASKEIVEEGPYLASSTGDASPHSRRMFVQRNPCPLRYHSNFTTRSLVAQPQWTAIPNCLRSISEQEALKMVKVIEMSLQVDNMVVLLWNLLEKQFRICLMEL</sequence>
<reference evidence="1 2" key="1">
    <citation type="journal article" date="2017" name="Curr. Biol.">
        <title>The Evolution of Venom by Co-option of Single-Copy Genes.</title>
        <authorList>
            <person name="Martinson E.O."/>
            <person name="Mrinalini"/>
            <person name="Kelkar Y.D."/>
            <person name="Chang C.H."/>
            <person name="Werren J.H."/>
        </authorList>
    </citation>
    <scope>NUCLEOTIDE SEQUENCE [LARGE SCALE GENOMIC DNA]</scope>
    <source>
        <strain evidence="1 2">Alberta</strain>
        <tissue evidence="1">Whole body</tissue>
    </source>
</reference>
<dbReference type="EMBL" id="NNAY01000037">
    <property type="protein sequence ID" value="OXU31690.1"/>
    <property type="molecule type" value="Genomic_DNA"/>
</dbReference>
<name>A0A232FME5_9HYME</name>
<keyword evidence="2" id="KW-1185">Reference proteome</keyword>
<dbReference type="OrthoDB" id="6351205at2759"/>
<proteinExistence type="predicted"/>
<comment type="caution">
    <text evidence="1">The sequence shown here is derived from an EMBL/GenBank/DDBJ whole genome shotgun (WGS) entry which is preliminary data.</text>
</comment>
<dbReference type="AlphaFoldDB" id="A0A232FME5"/>
<organism evidence="1 2">
    <name type="scientific">Trichomalopsis sarcophagae</name>
    <dbReference type="NCBI Taxonomy" id="543379"/>
    <lineage>
        <taxon>Eukaryota</taxon>
        <taxon>Metazoa</taxon>
        <taxon>Ecdysozoa</taxon>
        <taxon>Arthropoda</taxon>
        <taxon>Hexapoda</taxon>
        <taxon>Insecta</taxon>
        <taxon>Pterygota</taxon>
        <taxon>Neoptera</taxon>
        <taxon>Endopterygota</taxon>
        <taxon>Hymenoptera</taxon>
        <taxon>Apocrita</taxon>
        <taxon>Proctotrupomorpha</taxon>
        <taxon>Chalcidoidea</taxon>
        <taxon>Pteromalidae</taxon>
        <taxon>Pteromalinae</taxon>
        <taxon>Trichomalopsis</taxon>
    </lineage>
</organism>
<accession>A0A232FME5</accession>
<dbReference type="Proteomes" id="UP000215335">
    <property type="component" value="Unassembled WGS sequence"/>
</dbReference>
<gene>
    <name evidence="1" type="ORF">TSAR_010662</name>
</gene>
<protein>
    <submittedName>
        <fullName evidence="1">Uncharacterized protein</fullName>
    </submittedName>
</protein>
<evidence type="ECO:0000313" key="1">
    <source>
        <dbReference type="EMBL" id="OXU31690.1"/>
    </source>
</evidence>